<feature type="domain" description="Rab-GAP TBC" evidence="1">
    <location>
        <begin position="146"/>
        <end position="335"/>
    </location>
</feature>
<dbReference type="FunFam" id="1.10.472.80:FF:000006">
    <property type="entry name" value="TBC1 domain family member 14"/>
    <property type="match status" value="1"/>
</dbReference>
<dbReference type="InterPro" id="IPR000195">
    <property type="entry name" value="Rab-GAP-TBC_dom"/>
</dbReference>
<dbReference type="GO" id="GO:0005096">
    <property type="term" value="F:GTPase activator activity"/>
    <property type="evidence" value="ECO:0007669"/>
    <property type="project" value="TreeGrafter"/>
</dbReference>
<dbReference type="Gene3D" id="1.10.8.270">
    <property type="entry name" value="putative rabgap domain of human tbc1 domain family member 14 like domains"/>
    <property type="match status" value="1"/>
</dbReference>
<dbReference type="SUPFAM" id="SSF47923">
    <property type="entry name" value="Ypt/Rab-GAP domain of gyp1p"/>
    <property type="match status" value="2"/>
</dbReference>
<protein>
    <recommendedName>
        <fullName evidence="1">Rab-GAP TBC domain-containing protein</fullName>
    </recommendedName>
</protein>
<dbReference type="PROSITE" id="PS50086">
    <property type="entry name" value="TBC_RABGAP"/>
    <property type="match status" value="1"/>
</dbReference>
<evidence type="ECO:0000313" key="3">
    <source>
        <dbReference type="Proteomes" id="UP000826195"/>
    </source>
</evidence>
<dbReference type="Gene3D" id="1.10.472.80">
    <property type="entry name" value="Ypt/Rab-GAP domain of gyp1p, domain 3"/>
    <property type="match status" value="1"/>
</dbReference>
<name>A0AAV7JA17_COTGL</name>
<dbReference type="AlphaFoldDB" id="A0AAV7JA17"/>
<dbReference type="Proteomes" id="UP000826195">
    <property type="component" value="Unassembled WGS sequence"/>
</dbReference>
<dbReference type="SMART" id="SM00164">
    <property type="entry name" value="TBC"/>
    <property type="match status" value="1"/>
</dbReference>
<dbReference type="PANTHER" id="PTHR47219">
    <property type="entry name" value="RAB GTPASE-ACTIVATING PROTEIN 1-LIKE"/>
    <property type="match status" value="1"/>
</dbReference>
<dbReference type="GO" id="GO:0016192">
    <property type="term" value="P:vesicle-mediated transport"/>
    <property type="evidence" value="ECO:0007669"/>
    <property type="project" value="UniProtKB-ARBA"/>
</dbReference>
<dbReference type="Pfam" id="PF00566">
    <property type="entry name" value="RabGAP-TBC"/>
    <property type="match status" value="1"/>
</dbReference>
<comment type="caution">
    <text evidence="2">The sequence shown here is derived from an EMBL/GenBank/DDBJ whole genome shotgun (WGS) entry which is preliminary data.</text>
</comment>
<proteinExistence type="predicted"/>
<organism evidence="2 3">
    <name type="scientific">Cotesia glomerata</name>
    <name type="common">Lepidopteran parasitic wasp</name>
    <name type="synonym">Apanteles glomeratus</name>
    <dbReference type="NCBI Taxonomy" id="32391"/>
    <lineage>
        <taxon>Eukaryota</taxon>
        <taxon>Metazoa</taxon>
        <taxon>Ecdysozoa</taxon>
        <taxon>Arthropoda</taxon>
        <taxon>Hexapoda</taxon>
        <taxon>Insecta</taxon>
        <taxon>Pterygota</taxon>
        <taxon>Neoptera</taxon>
        <taxon>Endopterygota</taxon>
        <taxon>Hymenoptera</taxon>
        <taxon>Apocrita</taxon>
        <taxon>Ichneumonoidea</taxon>
        <taxon>Braconidae</taxon>
        <taxon>Microgastrinae</taxon>
        <taxon>Cotesia</taxon>
    </lineage>
</organism>
<dbReference type="InterPro" id="IPR050302">
    <property type="entry name" value="Rab_GAP_TBC_domain"/>
</dbReference>
<evidence type="ECO:0000313" key="2">
    <source>
        <dbReference type="EMBL" id="KAH0568104.1"/>
    </source>
</evidence>
<dbReference type="EMBL" id="JAHXZJ010000001">
    <property type="protein sequence ID" value="KAH0568104.1"/>
    <property type="molecule type" value="Genomic_DNA"/>
</dbReference>
<gene>
    <name evidence="2" type="ORF">KQX54_018282</name>
</gene>
<dbReference type="InterPro" id="IPR035969">
    <property type="entry name" value="Rab-GAP_TBC_sf"/>
</dbReference>
<dbReference type="GO" id="GO:0005773">
    <property type="term" value="C:vacuole"/>
    <property type="evidence" value="ECO:0007669"/>
    <property type="project" value="UniProtKB-ARBA"/>
</dbReference>
<dbReference type="FunFam" id="1.10.8.270:FF:000008">
    <property type="entry name" value="Putative TBC1 domain family member 14"/>
    <property type="match status" value="1"/>
</dbReference>
<dbReference type="Gene3D" id="1.10.10.750">
    <property type="entry name" value="Ypt/Rab-GAP domain of gyp1p, domain 1"/>
    <property type="match status" value="1"/>
</dbReference>
<dbReference type="GO" id="GO:0031410">
    <property type="term" value="C:cytoplasmic vesicle"/>
    <property type="evidence" value="ECO:0007669"/>
    <property type="project" value="UniProtKB-ARBA"/>
</dbReference>
<dbReference type="PANTHER" id="PTHR47219:SF15">
    <property type="entry name" value="TBC1 DOMAIN FAMILY MEMBER 12 ISOFORM X1"/>
    <property type="match status" value="1"/>
</dbReference>
<dbReference type="GO" id="GO:0031267">
    <property type="term" value="F:small GTPase binding"/>
    <property type="evidence" value="ECO:0007669"/>
    <property type="project" value="TreeGrafter"/>
</dbReference>
<reference evidence="2 3" key="1">
    <citation type="journal article" date="2021" name="J. Hered.">
        <title>A chromosome-level genome assembly of the parasitoid wasp, Cotesia glomerata (Hymenoptera: Braconidae).</title>
        <authorList>
            <person name="Pinto B.J."/>
            <person name="Weis J.J."/>
            <person name="Gamble T."/>
            <person name="Ode P.J."/>
            <person name="Paul R."/>
            <person name="Zaspel J.M."/>
        </authorList>
    </citation>
    <scope>NUCLEOTIDE SEQUENCE [LARGE SCALE GENOMIC DNA]</scope>
    <source>
        <strain evidence="2">CgM1</strain>
    </source>
</reference>
<keyword evidence="3" id="KW-1185">Reference proteome</keyword>
<sequence length="401" mass="46445">MHEKNEESSTINFIKNIFSSRRISLPITVPTNTIVNNININNNINNSKNVINVISSVGLILQSRPPNLPAKNSREELLHRKQYDALLDAIKKRELREERDYQKRRAQQLEDENKLSSNVQYWDQKIIPNFNQLKSTAEVRELWWFGIPSAVRGRIWRLAVDNNLNLTAETYTDCLKQFNTANHAESASIKLDITRTFPSLQIFQKNGPLFESLCNLLGAYCIFKPEIGYVQGMSFIGAMLILNMDTPDAFICLANLFNNNLYHNTAFTLNQIKINKYWTIFNELLSRNLSCLHKHFLEINLTPDFFLLDWLFTIYAKALPLDVTSRIWDVFVRDGDEFLFKTAIGILMLYKNELFSMDFVHAAQFLIKLPDTIKVDEMFKCIKSVNIEIAGKTFDQIILSL</sequence>
<accession>A0AAV7JA17</accession>
<evidence type="ECO:0000259" key="1">
    <source>
        <dbReference type="PROSITE" id="PS50086"/>
    </source>
</evidence>